<dbReference type="Pfam" id="PF02133">
    <property type="entry name" value="Transp_cyt_pur"/>
    <property type="match status" value="1"/>
</dbReference>
<dbReference type="InterPro" id="IPR026030">
    <property type="entry name" value="Pur-cyt_permease_Fcy2/21/22"/>
</dbReference>
<keyword evidence="5 8" id="KW-1133">Transmembrane helix</keyword>
<evidence type="ECO:0000256" key="2">
    <source>
        <dbReference type="ARBA" id="ARBA00008974"/>
    </source>
</evidence>
<feature type="transmembrane region" description="Helical" evidence="8">
    <location>
        <begin position="140"/>
        <end position="167"/>
    </location>
</feature>
<reference evidence="9 10" key="1">
    <citation type="submission" date="2019-06" db="EMBL/GenBank/DDBJ databases">
        <title>Genome sequencing of plant associated microbes to promote plant fitness in Sorghum bicolor and Oryza sativa.</title>
        <authorList>
            <person name="Coleman-Derr D."/>
        </authorList>
    </citation>
    <scope>NUCLEOTIDE SEQUENCE [LARGE SCALE GENOMIC DNA]</scope>
    <source>
        <strain evidence="9 10">KV-663</strain>
    </source>
</reference>
<sequence>MTTPTAEADIDALIDYGTAAGKVEPGGIERIPIEERHGKPWHLFATWMSPNLEFATVFVGVIGVLYFGLSFWQALAAVTIGNALGSVTHGVLSAWGPRHGLAQMVLSRTAFGYRGNILPATLMSLMAGMGWFAVNSISGAYALATLFGFSPQLALALVIAAQVLVAFFGHNLIQLFERVAFPVLLVVFVIAATSTFGHADLSTPGTGGTPTTGAFIITLAAAFGYAAGWNPYASDYTRYLPEGQGRMAGVFAGLGDFVSCTFLMAVGAASATIVNTGLSKDASPTDAFTHSMPGWVSAITLLGIALGAVSANVLNIYSGAMSFLAMGIRIGYRLRRAIVAAVFGVAGGIIAYAYLGDPAAYENFLLIIAYWIGPWLAVVFVDRWMRRGDDEAITTVAEDPTSTNWAGPIAMLIGLVVSVWLFSNQTNYVGPVPTANPDFGDSTFFVGFLLSAVCYAGLVRVLKPTSVLDRQVA</sequence>
<dbReference type="GO" id="GO:0022857">
    <property type="term" value="F:transmembrane transporter activity"/>
    <property type="evidence" value="ECO:0007669"/>
    <property type="project" value="InterPro"/>
</dbReference>
<feature type="transmembrane region" description="Helical" evidence="8">
    <location>
        <begin position="337"/>
        <end position="355"/>
    </location>
</feature>
<comment type="similarity">
    <text evidence="2 7">Belongs to the purine-cytosine permease (2.A.39) family.</text>
</comment>
<gene>
    <name evidence="9" type="ORF">FBY41_3507</name>
</gene>
<evidence type="ECO:0000256" key="5">
    <source>
        <dbReference type="ARBA" id="ARBA00022989"/>
    </source>
</evidence>
<keyword evidence="3 7" id="KW-0813">Transport</keyword>
<dbReference type="Gene3D" id="1.10.4160.10">
    <property type="entry name" value="Hydantoin permease"/>
    <property type="match status" value="1"/>
</dbReference>
<feature type="transmembrane region" description="Helical" evidence="8">
    <location>
        <begin position="211"/>
        <end position="229"/>
    </location>
</feature>
<feature type="transmembrane region" description="Helical" evidence="8">
    <location>
        <begin position="52"/>
        <end position="69"/>
    </location>
</feature>
<evidence type="ECO:0000313" key="9">
    <source>
        <dbReference type="EMBL" id="TQM58148.1"/>
    </source>
</evidence>
<evidence type="ECO:0000313" key="10">
    <source>
        <dbReference type="Proteomes" id="UP000316747"/>
    </source>
</evidence>
<organism evidence="9 10">
    <name type="scientific">Humibacillus xanthopallidus</name>
    <dbReference type="NCBI Taxonomy" id="412689"/>
    <lineage>
        <taxon>Bacteria</taxon>
        <taxon>Bacillati</taxon>
        <taxon>Actinomycetota</taxon>
        <taxon>Actinomycetes</taxon>
        <taxon>Micrococcales</taxon>
        <taxon>Intrasporangiaceae</taxon>
        <taxon>Humibacillus</taxon>
    </lineage>
</organism>
<dbReference type="GO" id="GO:0005886">
    <property type="term" value="C:plasma membrane"/>
    <property type="evidence" value="ECO:0007669"/>
    <property type="project" value="TreeGrafter"/>
</dbReference>
<dbReference type="PANTHER" id="PTHR31806">
    <property type="entry name" value="PURINE-CYTOSINE PERMEASE FCY2-RELATED"/>
    <property type="match status" value="1"/>
</dbReference>
<evidence type="ECO:0000256" key="4">
    <source>
        <dbReference type="ARBA" id="ARBA00022692"/>
    </source>
</evidence>
<accession>A0A543HII9</accession>
<feature type="transmembrane region" description="Helical" evidence="8">
    <location>
        <begin position="361"/>
        <end position="381"/>
    </location>
</feature>
<keyword evidence="10" id="KW-1185">Reference proteome</keyword>
<dbReference type="OrthoDB" id="9809167at2"/>
<protein>
    <submittedName>
        <fullName evidence="9">NCS1 family nucleobase:cation symporter-1</fullName>
    </submittedName>
</protein>
<dbReference type="InterPro" id="IPR001248">
    <property type="entry name" value="Pur-cyt_permease"/>
</dbReference>
<dbReference type="EMBL" id="VFPM01000003">
    <property type="protein sequence ID" value="TQM58148.1"/>
    <property type="molecule type" value="Genomic_DNA"/>
</dbReference>
<feature type="transmembrane region" description="Helical" evidence="8">
    <location>
        <begin position="442"/>
        <end position="462"/>
    </location>
</feature>
<feature type="transmembrane region" description="Helical" evidence="8">
    <location>
        <begin position="250"/>
        <end position="274"/>
    </location>
</feature>
<feature type="transmembrane region" description="Helical" evidence="8">
    <location>
        <begin position="402"/>
        <end position="422"/>
    </location>
</feature>
<dbReference type="AlphaFoldDB" id="A0A543HII9"/>
<feature type="transmembrane region" description="Helical" evidence="8">
    <location>
        <begin position="294"/>
        <end position="317"/>
    </location>
</feature>
<dbReference type="PANTHER" id="PTHR31806:SF1">
    <property type="entry name" value="PURINE-CYTOSINE PERMEASE FCY2-RELATED"/>
    <property type="match status" value="1"/>
</dbReference>
<comment type="subcellular location">
    <subcellularLocation>
        <location evidence="1">Membrane</location>
        <topology evidence="1">Multi-pass membrane protein</topology>
    </subcellularLocation>
</comment>
<evidence type="ECO:0000256" key="8">
    <source>
        <dbReference type="SAM" id="Phobius"/>
    </source>
</evidence>
<evidence type="ECO:0000256" key="1">
    <source>
        <dbReference type="ARBA" id="ARBA00004141"/>
    </source>
</evidence>
<feature type="transmembrane region" description="Helical" evidence="8">
    <location>
        <begin position="179"/>
        <end position="199"/>
    </location>
</feature>
<keyword evidence="4 8" id="KW-0812">Transmembrane</keyword>
<evidence type="ECO:0000256" key="6">
    <source>
        <dbReference type="ARBA" id="ARBA00023136"/>
    </source>
</evidence>
<dbReference type="PIRSF" id="PIRSF002744">
    <property type="entry name" value="Pur-cyt_permease"/>
    <property type="match status" value="1"/>
</dbReference>
<evidence type="ECO:0000256" key="7">
    <source>
        <dbReference type="PIRNR" id="PIRNR002744"/>
    </source>
</evidence>
<keyword evidence="6 7" id="KW-0472">Membrane</keyword>
<feature type="transmembrane region" description="Helical" evidence="8">
    <location>
        <begin position="116"/>
        <end position="134"/>
    </location>
</feature>
<dbReference type="Proteomes" id="UP000316747">
    <property type="component" value="Unassembled WGS sequence"/>
</dbReference>
<dbReference type="RefSeq" id="WP_141845525.1">
    <property type="nucleotide sequence ID" value="NZ_VFPM01000003.1"/>
</dbReference>
<name>A0A543HII9_9MICO</name>
<comment type="caution">
    <text evidence="9">The sequence shown here is derived from an EMBL/GenBank/DDBJ whole genome shotgun (WGS) entry which is preliminary data.</text>
</comment>
<evidence type="ECO:0000256" key="3">
    <source>
        <dbReference type="ARBA" id="ARBA00022448"/>
    </source>
</evidence>
<proteinExistence type="inferred from homology"/>